<accession>A0A6B3L134</accession>
<feature type="region of interest" description="Disordered" evidence="1">
    <location>
        <begin position="1"/>
        <end position="30"/>
    </location>
</feature>
<sequence>MLKVPKEQEKKAASSESPATPKRSARKAKPQTTLLQQSYFPLLVCTTLTSALFAYLYITSSPVPTDSLESLRSAITGEQAVDESVSPAAAEPAWLPTGSALPSTSTKRTTAGSLANPTAELVDPNAPTVAREDFFENTNQLVQYVMVADLGNGKLQEISAELPAKYQSRMLRIAPEHRKHAEYIFARLKQLQKDMGALERESESLLRQWNQLLVQSSPYEVLRPDSPTLHKITDGKLPDTRLATPSNSAPLDLPKPVKRPTQVEANPAPTVRPATPVKRPRQAAPTSQPAANEVIVTF</sequence>
<dbReference type="Proteomes" id="UP000475117">
    <property type="component" value="Chromosome"/>
</dbReference>
<dbReference type="AlphaFoldDB" id="A0A6B3L134"/>
<evidence type="ECO:0000313" key="2">
    <source>
        <dbReference type="EMBL" id="QQL43703.1"/>
    </source>
</evidence>
<name>A0A6B3L134_9BACT</name>
<keyword evidence="3" id="KW-1185">Reference proteome</keyword>
<feature type="region of interest" description="Disordered" evidence="1">
    <location>
        <begin position="86"/>
        <end position="111"/>
    </location>
</feature>
<dbReference type="KEGG" id="soa:G3M56_007260"/>
<feature type="region of interest" description="Disordered" evidence="1">
    <location>
        <begin position="230"/>
        <end position="291"/>
    </location>
</feature>
<feature type="compositionally biased region" description="Polar residues" evidence="1">
    <location>
        <begin position="100"/>
        <end position="111"/>
    </location>
</feature>
<dbReference type="EMBL" id="CP066776">
    <property type="protein sequence ID" value="QQL43703.1"/>
    <property type="molecule type" value="Genomic_DNA"/>
</dbReference>
<evidence type="ECO:0000256" key="1">
    <source>
        <dbReference type="SAM" id="MobiDB-lite"/>
    </source>
</evidence>
<organism evidence="2 3">
    <name type="scientific">Sulfuriroseicoccus oceanibius</name>
    <dbReference type="NCBI Taxonomy" id="2707525"/>
    <lineage>
        <taxon>Bacteria</taxon>
        <taxon>Pseudomonadati</taxon>
        <taxon>Verrucomicrobiota</taxon>
        <taxon>Verrucomicrobiia</taxon>
        <taxon>Verrucomicrobiales</taxon>
        <taxon>Verrucomicrobiaceae</taxon>
        <taxon>Sulfuriroseicoccus</taxon>
    </lineage>
</organism>
<dbReference type="RefSeq" id="WP_164361576.1">
    <property type="nucleotide sequence ID" value="NZ_CP066776.1"/>
</dbReference>
<gene>
    <name evidence="2" type="ORF">G3M56_007260</name>
</gene>
<reference evidence="2 3" key="1">
    <citation type="submission" date="2020-12" db="EMBL/GenBank/DDBJ databases">
        <title>Sulforoseuscoccus oceanibium gen. nov., sp. nov., a representative of the phylum Verrucomicrobia with special cytoplasmic membrane, and proposal of Sulforoseuscoccusaceae fam. nov.</title>
        <authorList>
            <person name="Xi F."/>
        </authorList>
    </citation>
    <scope>NUCLEOTIDE SEQUENCE [LARGE SCALE GENOMIC DNA]</scope>
    <source>
        <strain evidence="2 3">T37</strain>
    </source>
</reference>
<protein>
    <submittedName>
        <fullName evidence="2">Uncharacterized protein</fullName>
    </submittedName>
</protein>
<proteinExistence type="predicted"/>
<evidence type="ECO:0000313" key="3">
    <source>
        <dbReference type="Proteomes" id="UP000475117"/>
    </source>
</evidence>
<feature type="compositionally biased region" description="Basic and acidic residues" evidence="1">
    <location>
        <begin position="1"/>
        <end position="13"/>
    </location>
</feature>